<dbReference type="AlphaFoldDB" id="A0AAN5C9Y6"/>
<dbReference type="Proteomes" id="UP001328107">
    <property type="component" value="Unassembled WGS sequence"/>
</dbReference>
<feature type="non-terminal residue" evidence="2">
    <location>
        <position position="1"/>
    </location>
</feature>
<proteinExistence type="predicted"/>
<keyword evidence="1" id="KW-0812">Transmembrane</keyword>
<keyword evidence="1" id="KW-1133">Transmembrane helix</keyword>
<evidence type="ECO:0000313" key="2">
    <source>
        <dbReference type="EMBL" id="GMR35297.1"/>
    </source>
</evidence>
<protein>
    <submittedName>
        <fullName evidence="2">Uncharacterized protein</fullName>
    </submittedName>
</protein>
<evidence type="ECO:0000313" key="3">
    <source>
        <dbReference type="Proteomes" id="UP001328107"/>
    </source>
</evidence>
<accession>A0AAN5C9Y6</accession>
<comment type="caution">
    <text evidence="2">The sequence shown here is derived from an EMBL/GenBank/DDBJ whole genome shotgun (WGS) entry which is preliminary data.</text>
</comment>
<gene>
    <name evidence="2" type="ORF">PMAYCL1PPCAC_05492</name>
</gene>
<evidence type="ECO:0000256" key="1">
    <source>
        <dbReference type="SAM" id="Phobius"/>
    </source>
</evidence>
<dbReference type="EMBL" id="BTRK01000002">
    <property type="protein sequence ID" value="GMR35297.1"/>
    <property type="molecule type" value="Genomic_DNA"/>
</dbReference>
<feature type="transmembrane region" description="Helical" evidence="1">
    <location>
        <begin position="6"/>
        <end position="25"/>
    </location>
</feature>
<name>A0AAN5C9Y6_9BILA</name>
<organism evidence="2 3">
    <name type="scientific">Pristionchus mayeri</name>
    <dbReference type="NCBI Taxonomy" id="1317129"/>
    <lineage>
        <taxon>Eukaryota</taxon>
        <taxon>Metazoa</taxon>
        <taxon>Ecdysozoa</taxon>
        <taxon>Nematoda</taxon>
        <taxon>Chromadorea</taxon>
        <taxon>Rhabditida</taxon>
        <taxon>Rhabditina</taxon>
        <taxon>Diplogasteromorpha</taxon>
        <taxon>Diplogasteroidea</taxon>
        <taxon>Neodiplogasteridae</taxon>
        <taxon>Pristionchus</taxon>
    </lineage>
</organism>
<keyword evidence="3" id="KW-1185">Reference proteome</keyword>
<keyword evidence="1" id="KW-0472">Membrane</keyword>
<reference evidence="3" key="1">
    <citation type="submission" date="2022-10" db="EMBL/GenBank/DDBJ databases">
        <title>Genome assembly of Pristionchus species.</title>
        <authorList>
            <person name="Yoshida K."/>
            <person name="Sommer R.J."/>
        </authorList>
    </citation>
    <scope>NUCLEOTIDE SEQUENCE [LARGE SCALE GENOMIC DNA]</scope>
    <source>
        <strain evidence="3">RS5460</strain>
    </source>
</reference>
<sequence length="93" mass="10156">PDQYVFPPSGMLVIVFLICGISAELHSYYNAANIHAHPVHSRVYGGTFATTEKAYNMAEEVDGIVKYYTNLIFPTTAQRHSTTGHNNCAGAHG</sequence>